<comment type="caution">
    <text evidence="15">The sequence shown here is derived from an EMBL/GenBank/DDBJ whole genome shotgun (WGS) entry which is preliminary data.</text>
</comment>
<evidence type="ECO:0000256" key="3">
    <source>
        <dbReference type="ARBA" id="ARBA00022538"/>
    </source>
</evidence>
<dbReference type="EMBL" id="AWSA01000077">
    <property type="protein sequence ID" value="EWS99709.1"/>
    <property type="molecule type" value="Genomic_DNA"/>
</dbReference>
<dbReference type="eggNOG" id="COG0569">
    <property type="taxonomic scope" value="Bacteria"/>
</dbReference>
<dbReference type="GO" id="GO:0001508">
    <property type="term" value="P:action potential"/>
    <property type="evidence" value="ECO:0007669"/>
    <property type="project" value="TreeGrafter"/>
</dbReference>
<keyword evidence="7" id="KW-0630">Potassium</keyword>
<protein>
    <submittedName>
        <fullName evidence="15">Ion transporter</fullName>
    </submittedName>
</protein>
<keyword evidence="9" id="KW-0406">Ion transport</keyword>
<evidence type="ECO:0000256" key="4">
    <source>
        <dbReference type="ARBA" id="ARBA00022692"/>
    </source>
</evidence>
<evidence type="ECO:0000256" key="5">
    <source>
        <dbReference type="ARBA" id="ARBA00022826"/>
    </source>
</evidence>
<evidence type="ECO:0000256" key="11">
    <source>
        <dbReference type="ARBA" id="ARBA00023303"/>
    </source>
</evidence>
<dbReference type="Gene3D" id="1.20.5.110">
    <property type="match status" value="1"/>
</dbReference>
<evidence type="ECO:0000256" key="2">
    <source>
        <dbReference type="ARBA" id="ARBA00022448"/>
    </source>
</evidence>
<dbReference type="InterPro" id="IPR005821">
    <property type="entry name" value="Ion_trans_dom"/>
</dbReference>
<keyword evidence="10 13" id="KW-0472">Membrane</keyword>
<dbReference type="GO" id="GO:0005249">
    <property type="term" value="F:voltage-gated potassium channel activity"/>
    <property type="evidence" value="ECO:0007669"/>
    <property type="project" value="InterPro"/>
</dbReference>
<name>W9G192_9MICO</name>
<evidence type="ECO:0000256" key="7">
    <source>
        <dbReference type="ARBA" id="ARBA00022958"/>
    </source>
</evidence>
<dbReference type="SUPFAM" id="SSF81324">
    <property type="entry name" value="Voltage-gated potassium channels"/>
    <property type="match status" value="1"/>
</dbReference>
<comment type="subcellular location">
    <subcellularLocation>
        <location evidence="1">Membrane</location>
        <topology evidence="1">Multi-pass membrane protein</topology>
    </subcellularLocation>
</comment>
<keyword evidence="4 13" id="KW-0812">Transmembrane</keyword>
<keyword evidence="8 13" id="KW-1133">Transmembrane helix</keyword>
<feature type="transmembrane region" description="Helical" evidence="13">
    <location>
        <begin position="143"/>
        <end position="163"/>
    </location>
</feature>
<proteinExistence type="predicted"/>
<dbReference type="Gene3D" id="1.10.287.70">
    <property type="match status" value="1"/>
</dbReference>
<evidence type="ECO:0000256" key="13">
    <source>
        <dbReference type="SAM" id="Phobius"/>
    </source>
</evidence>
<keyword evidence="11" id="KW-0407">Ion channel</keyword>
<dbReference type="PANTHER" id="PTHR11537:SF254">
    <property type="entry name" value="POTASSIUM VOLTAGE-GATED CHANNEL PROTEIN SHAB"/>
    <property type="match status" value="1"/>
</dbReference>
<keyword evidence="5" id="KW-0631">Potassium channel</keyword>
<dbReference type="Pfam" id="PF00520">
    <property type="entry name" value="Ion_trans"/>
    <property type="match status" value="1"/>
</dbReference>
<organism evidence="15 16">
    <name type="scientific">Intrasporangium oryzae NRRL B-24470</name>
    <dbReference type="NCBI Taxonomy" id="1386089"/>
    <lineage>
        <taxon>Bacteria</taxon>
        <taxon>Bacillati</taxon>
        <taxon>Actinomycetota</taxon>
        <taxon>Actinomycetes</taxon>
        <taxon>Micrococcales</taxon>
        <taxon>Intrasporangiaceae</taxon>
        <taxon>Intrasporangium</taxon>
    </lineage>
</organism>
<feature type="domain" description="Ion transport" evidence="14">
    <location>
        <begin position="31"/>
        <end position="229"/>
    </location>
</feature>
<accession>W9G192</accession>
<dbReference type="GO" id="GO:0008076">
    <property type="term" value="C:voltage-gated potassium channel complex"/>
    <property type="evidence" value="ECO:0007669"/>
    <property type="project" value="InterPro"/>
</dbReference>
<dbReference type="Proteomes" id="UP000019489">
    <property type="component" value="Unassembled WGS sequence"/>
</dbReference>
<evidence type="ECO:0000256" key="6">
    <source>
        <dbReference type="ARBA" id="ARBA00022882"/>
    </source>
</evidence>
<evidence type="ECO:0000313" key="16">
    <source>
        <dbReference type="Proteomes" id="UP000019489"/>
    </source>
</evidence>
<evidence type="ECO:0000256" key="12">
    <source>
        <dbReference type="SAM" id="MobiDB-lite"/>
    </source>
</evidence>
<feature type="transmembrane region" description="Helical" evidence="13">
    <location>
        <begin position="205"/>
        <end position="226"/>
    </location>
</feature>
<dbReference type="STRING" id="1386089.N865_21145"/>
<dbReference type="InterPro" id="IPR027359">
    <property type="entry name" value="Volt_channel_dom_sf"/>
</dbReference>
<reference evidence="15 16" key="1">
    <citation type="submission" date="2013-08" db="EMBL/GenBank/DDBJ databases">
        <title>Intrasporangium oryzae NRRL B-24470.</title>
        <authorList>
            <person name="Liu H."/>
            <person name="Wang G."/>
        </authorList>
    </citation>
    <scope>NUCLEOTIDE SEQUENCE [LARGE SCALE GENOMIC DNA]</scope>
    <source>
        <strain evidence="15 16">NRRL B-24470</strain>
    </source>
</reference>
<dbReference type="Gene3D" id="1.20.120.350">
    <property type="entry name" value="Voltage-gated potassium channels. Chain C"/>
    <property type="match status" value="1"/>
</dbReference>
<gene>
    <name evidence="15" type="ORF">N865_21145</name>
</gene>
<feature type="transmembrane region" description="Helical" evidence="13">
    <location>
        <begin position="59"/>
        <end position="78"/>
    </location>
</feature>
<evidence type="ECO:0000256" key="8">
    <source>
        <dbReference type="ARBA" id="ARBA00022989"/>
    </source>
</evidence>
<dbReference type="OrthoDB" id="9799090at2"/>
<dbReference type="PANTHER" id="PTHR11537">
    <property type="entry name" value="VOLTAGE-GATED POTASSIUM CHANNEL"/>
    <property type="match status" value="1"/>
</dbReference>
<evidence type="ECO:0000313" key="15">
    <source>
        <dbReference type="EMBL" id="EWS99709.1"/>
    </source>
</evidence>
<feature type="region of interest" description="Disordered" evidence="12">
    <location>
        <begin position="1"/>
        <end position="21"/>
    </location>
</feature>
<evidence type="ECO:0000259" key="14">
    <source>
        <dbReference type="Pfam" id="PF00520"/>
    </source>
</evidence>
<sequence length="286" mass="30727">MASEGGATGHDAGGDTRSTPHVHGELRNPGYEIFIAALSILSIVNLVLAFAITDAALDSVLSAMSAVLSVILFVDFCVRLRTAESRSGYFLRNFGWADLLASLPLPQFKVLRLFRLARVYRLLRAYGARNIGRSLLRERAGSALLSLLFVAILVLEFGSLWMLRLESGAPDRNITTASDAIWYVIVTISTVGYGDQYPVTTPGRVLGAIIIVIGVAIFGTLTGYLANLFLSPRTSDAAAPDAGPTSGADAPVDQRIARLARARELRDARVLTEAEFDAMKAEILAS</sequence>
<dbReference type="RefSeq" id="WP_084328425.1">
    <property type="nucleotide sequence ID" value="NZ_AWSA01000077.1"/>
</dbReference>
<keyword evidence="2" id="KW-0813">Transport</keyword>
<evidence type="ECO:0000256" key="9">
    <source>
        <dbReference type="ARBA" id="ARBA00023065"/>
    </source>
</evidence>
<keyword evidence="6" id="KW-0851">Voltage-gated channel</keyword>
<dbReference type="PRINTS" id="PR00169">
    <property type="entry name" value="KCHANNEL"/>
</dbReference>
<keyword evidence="16" id="KW-1185">Reference proteome</keyword>
<dbReference type="AlphaFoldDB" id="W9G192"/>
<keyword evidence="3" id="KW-0633">Potassium transport</keyword>
<dbReference type="InterPro" id="IPR028325">
    <property type="entry name" value="VG_K_chnl"/>
</dbReference>
<dbReference type="PATRIC" id="fig|1386089.3.peg.4071"/>
<evidence type="ECO:0000256" key="10">
    <source>
        <dbReference type="ARBA" id="ARBA00023136"/>
    </source>
</evidence>
<feature type="transmembrane region" description="Helical" evidence="13">
    <location>
        <begin position="33"/>
        <end position="53"/>
    </location>
</feature>
<evidence type="ECO:0000256" key="1">
    <source>
        <dbReference type="ARBA" id="ARBA00004141"/>
    </source>
</evidence>